<evidence type="ECO:0000313" key="3">
    <source>
        <dbReference type="Proteomes" id="UP001550850"/>
    </source>
</evidence>
<evidence type="ECO:0008006" key="4">
    <source>
        <dbReference type="Google" id="ProtNLM"/>
    </source>
</evidence>
<feature type="transmembrane region" description="Helical" evidence="1">
    <location>
        <begin position="214"/>
        <end position="232"/>
    </location>
</feature>
<keyword evidence="3" id="KW-1185">Reference proteome</keyword>
<evidence type="ECO:0000313" key="2">
    <source>
        <dbReference type="EMBL" id="MEU3557283.1"/>
    </source>
</evidence>
<keyword evidence="1" id="KW-0472">Membrane</keyword>
<keyword evidence="1" id="KW-1133">Transmembrane helix</keyword>
<reference evidence="2 3" key="1">
    <citation type="submission" date="2024-06" db="EMBL/GenBank/DDBJ databases">
        <title>The Natural Products Discovery Center: Release of the First 8490 Sequenced Strains for Exploring Actinobacteria Biosynthetic Diversity.</title>
        <authorList>
            <person name="Kalkreuter E."/>
            <person name="Kautsar S.A."/>
            <person name="Yang D."/>
            <person name="Bader C.D."/>
            <person name="Teijaro C.N."/>
            <person name="Fluegel L."/>
            <person name="Davis C.M."/>
            <person name="Simpson J.R."/>
            <person name="Lauterbach L."/>
            <person name="Steele A.D."/>
            <person name="Gui C."/>
            <person name="Meng S."/>
            <person name="Li G."/>
            <person name="Viehrig K."/>
            <person name="Ye F."/>
            <person name="Su P."/>
            <person name="Kiefer A.F."/>
            <person name="Nichols A."/>
            <person name="Cepeda A.J."/>
            <person name="Yan W."/>
            <person name="Fan B."/>
            <person name="Jiang Y."/>
            <person name="Adhikari A."/>
            <person name="Zheng C.-J."/>
            <person name="Schuster L."/>
            <person name="Cowan T.M."/>
            <person name="Smanski M.J."/>
            <person name="Chevrette M.G."/>
            <person name="De Carvalho L.P.S."/>
            <person name="Shen B."/>
        </authorList>
    </citation>
    <scope>NUCLEOTIDE SEQUENCE [LARGE SCALE GENOMIC DNA]</scope>
    <source>
        <strain evidence="2 3">NPDC038104</strain>
    </source>
</reference>
<gene>
    <name evidence="2" type="ORF">AB0E65_24155</name>
</gene>
<feature type="transmembrane region" description="Helical" evidence="1">
    <location>
        <begin position="144"/>
        <end position="164"/>
    </location>
</feature>
<name>A0ABV2YNH9_9ACTN</name>
<dbReference type="Proteomes" id="UP001550850">
    <property type="component" value="Unassembled WGS sequence"/>
</dbReference>
<accession>A0ABV2YNH9</accession>
<feature type="transmembrane region" description="Helical" evidence="1">
    <location>
        <begin position="12"/>
        <end position="33"/>
    </location>
</feature>
<comment type="caution">
    <text evidence="2">The sequence shown here is derived from an EMBL/GenBank/DDBJ whole genome shotgun (WGS) entry which is preliminary data.</text>
</comment>
<dbReference type="EMBL" id="JBEZUR010000053">
    <property type="protein sequence ID" value="MEU3557283.1"/>
    <property type="molecule type" value="Genomic_DNA"/>
</dbReference>
<feature type="transmembrane region" description="Helical" evidence="1">
    <location>
        <begin position="184"/>
        <end position="202"/>
    </location>
</feature>
<sequence>MPAYRPQRMSAKAWAGAGAAGVLTVLVIALIWLPGPWSDLRAYEAAPVCRAGRSADDCRTVTWATVTGTERVRRGGTGAYRLTLRLADGSERTVTLAGLRGGLGGSVGERAGIVTWRGSAVEVARGPDRDTVTGSRLLAWRPPLVFLLLLTPATAAALWTAGWLRRRQRWLGRRVTVREAAPAGVVLVAAVAAAVGGLPIALSASGPEDALRAGAWLLPAAAVVAAPFALWVSARPSRERREVPVSPRTPVSERVVQGFVRGDVPYSKEGFDRLVVGPGLLAATPDPSGRVARAPVPVLEVVRVRESWPDEALPEGRGSAPTHVVECRDADREVLIVVRAEDVPEVLGALRSAGRA</sequence>
<protein>
    <recommendedName>
        <fullName evidence="4">DUF3592 domain-containing protein</fullName>
    </recommendedName>
</protein>
<dbReference type="RefSeq" id="WP_108952098.1">
    <property type="nucleotide sequence ID" value="NZ_BEVZ01000002.1"/>
</dbReference>
<proteinExistence type="predicted"/>
<keyword evidence="1" id="KW-0812">Transmembrane</keyword>
<evidence type="ECO:0000256" key="1">
    <source>
        <dbReference type="SAM" id="Phobius"/>
    </source>
</evidence>
<organism evidence="2 3">
    <name type="scientific">Streptomyces fragilis</name>
    <dbReference type="NCBI Taxonomy" id="67301"/>
    <lineage>
        <taxon>Bacteria</taxon>
        <taxon>Bacillati</taxon>
        <taxon>Actinomycetota</taxon>
        <taxon>Actinomycetes</taxon>
        <taxon>Kitasatosporales</taxon>
        <taxon>Streptomycetaceae</taxon>
        <taxon>Streptomyces</taxon>
    </lineage>
</organism>